<evidence type="ECO:0000313" key="1">
    <source>
        <dbReference type="EMBL" id="VEH67984.1"/>
    </source>
</evidence>
<dbReference type="EMBL" id="LR134405">
    <property type="protein sequence ID" value="VEH67984.1"/>
    <property type="molecule type" value="Genomic_DNA"/>
</dbReference>
<reference evidence="1 2" key="1">
    <citation type="submission" date="2018-12" db="EMBL/GenBank/DDBJ databases">
        <authorList>
            <consortium name="Pathogen Informatics"/>
        </authorList>
    </citation>
    <scope>NUCLEOTIDE SEQUENCE [LARGE SCALE GENOMIC DNA]</scope>
    <source>
        <strain evidence="1 2">NCTC8284</strain>
    </source>
</reference>
<organism evidence="1 2">
    <name type="scientific">Rodentibacter pneumotropicus</name>
    <dbReference type="NCBI Taxonomy" id="758"/>
    <lineage>
        <taxon>Bacteria</taxon>
        <taxon>Pseudomonadati</taxon>
        <taxon>Pseudomonadota</taxon>
        <taxon>Gammaproteobacteria</taxon>
        <taxon>Pasteurellales</taxon>
        <taxon>Pasteurellaceae</taxon>
        <taxon>Rodentibacter</taxon>
    </lineage>
</organism>
<sequence>MQATAAALTASRQKSANALAKQVTDSIKLLAMENAEFM</sequence>
<name>A0A3S4XVD0_9PAST</name>
<dbReference type="KEGG" id="rpne:NCTC8284_03199"/>
<proteinExistence type="predicted"/>
<evidence type="ECO:0000313" key="2">
    <source>
        <dbReference type="Proteomes" id="UP000278733"/>
    </source>
</evidence>
<gene>
    <name evidence="1" type="primary">recN_2</name>
    <name evidence="1" type="ORF">NCTC8284_03199</name>
</gene>
<dbReference type="AlphaFoldDB" id="A0A3S4XVD0"/>
<dbReference type="Proteomes" id="UP000278733">
    <property type="component" value="Chromosome"/>
</dbReference>
<protein>
    <submittedName>
        <fullName evidence="1">DNA recombination/repair protein RecN</fullName>
    </submittedName>
</protein>
<accession>A0A3S4XVD0</accession>